<keyword evidence="2" id="KW-1185">Reference proteome</keyword>
<gene>
    <name evidence="1" type="ORF">B5807_00012</name>
</gene>
<evidence type="ECO:0000313" key="1">
    <source>
        <dbReference type="EMBL" id="OSS53678.1"/>
    </source>
</evidence>
<dbReference type="InParanoid" id="A0A1Y2MEL6"/>
<protein>
    <submittedName>
        <fullName evidence="1">Uncharacterized protein</fullName>
    </submittedName>
</protein>
<sequence length="99" mass="10804">MAATQVSTILERIATTGDAYGSNRLGSREALIDLSRDLIATLEISSEFLQRSFWAEPGLSTHCKIAVEVKLFQHLRDAGKMVLPLSALAEQTGVTLLFL</sequence>
<organism evidence="1 2">
    <name type="scientific">Epicoccum nigrum</name>
    <name type="common">Soil fungus</name>
    <name type="synonym">Epicoccum purpurascens</name>
    <dbReference type="NCBI Taxonomy" id="105696"/>
    <lineage>
        <taxon>Eukaryota</taxon>
        <taxon>Fungi</taxon>
        <taxon>Dikarya</taxon>
        <taxon>Ascomycota</taxon>
        <taxon>Pezizomycotina</taxon>
        <taxon>Dothideomycetes</taxon>
        <taxon>Pleosporomycetidae</taxon>
        <taxon>Pleosporales</taxon>
        <taxon>Pleosporineae</taxon>
        <taxon>Didymellaceae</taxon>
        <taxon>Epicoccum</taxon>
    </lineage>
</organism>
<dbReference type="EMBL" id="KZ107838">
    <property type="protein sequence ID" value="OSS53678.1"/>
    <property type="molecule type" value="Genomic_DNA"/>
</dbReference>
<dbReference type="Proteomes" id="UP000193240">
    <property type="component" value="Unassembled WGS sequence"/>
</dbReference>
<dbReference type="AlphaFoldDB" id="A0A1Y2MEL6"/>
<proteinExistence type="predicted"/>
<evidence type="ECO:0000313" key="2">
    <source>
        <dbReference type="Proteomes" id="UP000193240"/>
    </source>
</evidence>
<reference evidence="1 2" key="1">
    <citation type="journal article" date="2017" name="Genome Announc.">
        <title>Genome sequence of the saprophytic ascomycete Epicoccum nigrum ICMP 19927 strain isolated from New Zealand.</title>
        <authorList>
            <person name="Fokin M."/>
            <person name="Fleetwood D."/>
            <person name="Weir B.S."/>
            <person name="Villas-Boas S.G."/>
        </authorList>
    </citation>
    <scope>NUCLEOTIDE SEQUENCE [LARGE SCALE GENOMIC DNA]</scope>
    <source>
        <strain evidence="1 2">ICMP 19927</strain>
    </source>
</reference>
<accession>A0A1Y2MEL6</accession>
<name>A0A1Y2MEL6_EPING</name>